<keyword evidence="10" id="KW-0966">Cell projection</keyword>
<dbReference type="InterPro" id="IPR053927">
    <property type="entry name" value="FlgK_helical"/>
</dbReference>
<evidence type="ECO:0000256" key="1">
    <source>
        <dbReference type="ARBA" id="ARBA00004117"/>
    </source>
</evidence>
<keyword evidence="10" id="KW-0969">Cilium</keyword>
<evidence type="ECO:0000256" key="3">
    <source>
        <dbReference type="ARBA" id="ARBA00009677"/>
    </source>
</evidence>
<name>A0ABT0AGA6_9SPHN</name>
<evidence type="ECO:0000259" key="7">
    <source>
        <dbReference type="Pfam" id="PF00460"/>
    </source>
</evidence>
<dbReference type="InterPro" id="IPR001444">
    <property type="entry name" value="Flag_bb_rod_N"/>
</dbReference>
<dbReference type="Pfam" id="PF22638">
    <property type="entry name" value="FlgK_D1"/>
    <property type="match status" value="1"/>
</dbReference>
<dbReference type="RefSeq" id="WP_243802025.1">
    <property type="nucleotide sequence ID" value="NZ_JALHAT010000035.1"/>
</dbReference>
<dbReference type="InterPro" id="IPR002371">
    <property type="entry name" value="FlgK"/>
</dbReference>
<evidence type="ECO:0000256" key="6">
    <source>
        <dbReference type="ARBA" id="ARBA00023143"/>
    </source>
</evidence>
<sequence>MPSDLISMARSGTRAARTALEITSNNIANASSEGYVRRSVSLAEVAVGTVSSTPTSINLAGVAVAGIVRNADQFRQGEVRRTGADAARAAAEVQGLENIESAVEQTGVYTSIVDFEAGLQALLSDPTDGPLRAGVLEQGRTLSETLNVAASSLDAVGDGLRFEAGEGVENVNRIATELARVNLRLSRASDSSSDQTAQLDQRDMLLQELSQYVDTRTSFAPDTGVVTVTLGGPSGTDLVDGGATRSLAMATAADGTVSFTLDGTPTAISSGQLAGKSLSLTQAASTRAELDAIAAEIVTTVNAAQAAGVDLDGNPGQPLFSGTGAADMRMIAANGAAVATAPAGAGANSRDVSNLEAMRSALSAADPAGDMDTLLFGISSAVAGRRVTRDALDSIASTARVALQAQAGVDLDQEAVNLVRFQQAFEANARVMQVATDIFDSILAIR</sequence>
<feature type="domain" description="Flagellar basal body rod protein N-terminal" evidence="7">
    <location>
        <begin position="8"/>
        <end position="35"/>
    </location>
</feature>
<accession>A0ABT0AGA6</accession>
<protein>
    <recommendedName>
        <fullName evidence="4">Flagellar hook-associated protein 1</fullName>
    </recommendedName>
</protein>
<keyword evidence="5" id="KW-0964">Secreted</keyword>
<comment type="caution">
    <text evidence="10">The sequence shown here is derived from an EMBL/GenBank/DDBJ whole genome shotgun (WGS) entry which is preliminary data.</text>
</comment>
<evidence type="ECO:0000313" key="10">
    <source>
        <dbReference type="EMBL" id="MCJ1962236.1"/>
    </source>
</evidence>
<dbReference type="Proteomes" id="UP001162802">
    <property type="component" value="Unassembled WGS sequence"/>
</dbReference>
<dbReference type="PANTHER" id="PTHR30033">
    <property type="entry name" value="FLAGELLAR HOOK-ASSOCIATED PROTEIN 1"/>
    <property type="match status" value="1"/>
</dbReference>
<evidence type="ECO:0000256" key="2">
    <source>
        <dbReference type="ARBA" id="ARBA00004613"/>
    </source>
</evidence>
<feature type="domain" description="Flagellar basal-body/hook protein C-terminal" evidence="8">
    <location>
        <begin position="407"/>
        <end position="444"/>
    </location>
</feature>
<evidence type="ECO:0000313" key="11">
    <source>
        <dbReference type="Proteomes" id="UP001162802"/>
    </source>
</evidence>
<evidence type="ECO:0000256" key="4">
    <source>
        <dbReference type="ARBA" id="ARBA00016244"/>
    </source>
</evidence>
<dbReference type="InterPro" id="IPR010930">
    <property type="entry name" value="Flg_bb/hook_C_dom"/>
</dbReference>
<evidence type="ECO:0000256" key="5">
    <source>
        <dbReference type="ARBA" id="ARBA00022525"/>
    </source>
</evidence>
<evidence type="ECO:0000259" key="9">
    <source>
        <dbReference type="Pfam" id="PF22638"/>
    </source>
</evidence>
<dbReference type="PANTHER" id="PTHR30033:SF2">
    <property type="entry name" value="FLAGELLAR HOOK PROTEIN"/>
    <property type="match status" value="1"/>
</dbReference>
<keyword evidence="6" id="KW-0975">Bacterial flagellum</keyword>
<dbReference type="Pfam" id="PF06429">
    <property type="entry name" value="Flg_bbr_C"/>
    <property type="match status" value="1"/>
</dbReference>
<proteinExistence type="inferred from homology"/>
<organism evidence="10 11">
    <name type="scientific">Novosphingobium mangrovi</name>
    <name type="common">ex Hu et al. 2023</name>
    <dbReference type="NCBI Taxonomy" id="2930094"/>
    <lineage>
        <taxon>Bacteria</taxon>
        <taxon>Pseudomonadati</taxon>
        <taxon>Pseudomonadota</taxon>
        <taxon>Alphaproteobacteria</taxon>
        <taxon>Sphingomonadales</taxon>
        <taxon>Sphingomonadaceae</taxon>
        <taxon>Novosphingobium</taxon>
    </lineage>
</organism>
<dbReference type="NCBIfam" id="TIGR02492">
    <property type="entry name" value="flgK_ends"/>
    <property type="match status" value="1"/>
</dbReference>
<dbReference type="EMBL" id="JALHAT010000035">
    <property type="protein sequence ID" value="MCJ1962236.1"/>
    <property type="molecule type" value="Genomic_DNA"/>
</dbReference>
<gene>
    <name evidence="10" type="primary">flgK</name>
    <name evidence="10" type="ORF">MTR65_16205</name>
</gene>
<dbReference type="SUPFAM" id="SSF64518">
    <property type="entry name" value="Phase 1 flagellin"/>
    <property type="match status" value="1"/>
</dbReference>
<reference evidence="10" key="1">
    <citation type="submission" date="2022-03" db="EMBL/GenBank/DDBJ databases">
        <title>Identification of a novel bacterium isolated from mangrove sediments.</title>
        <authorList>
            <person name="Pan X."/>
        </authorList>
    </citation>
    <scope>NUCLEOTIDE SEQUENCE</scope>
    <source>
        <strain evidence="10">B2637</strain>
    </source>
</reference>
<keyword evidence="11" id="KW-1185">Reference proteome</keyword>
<comment type="similarity">
    <text evidence="3">Belongs to the flagella basal body rod proteins family.</text>
</comment>
<dbReference type="Pfam" id="PF00460">
    <property type="entry name" value="Flg_bb_rod"/>
    <property type="match status" value="1"/>
</dbReference>
<feature type="domain" description="Flagellar hook-associated protein FlgK helical" evidence="9">
    <location>
        <begin position="96"/>
        <end position="320"/>
    </location>
</feature>
<comment type="subcellular location">
    <subcellularLocation>
        <location evidence="1">Bacterial flagellum basal body</location>
    </subcellularLocation>
    <subcellularLocation>
        <location evidence="2">Secreted</location>
    </subcellularLocation>
</comment>
<evidence type="ECO:0000259" key="8">
    <source>
        <dbReference type="Pfam" id="PF06429"/>
    </source>
</evidence>
<keyword evidence="10" id="KW-0282">Flagellum</keyword>